<comment type="caution">
    <text evidence="2">The sequence shown here is derived from an EMBL/GenBank/DDBJ whole genome shotgun (WGS) entry which is preliminary data.</text>
</comment>
<evidence type="ECO:0000313" key="2">
    <source>
        <dbReference type="EMBL" id="MBO1861510.1"/>
    </source>
</evidence>
<name>A0A939M556_9BRAD</name>
<dbReference type="Pfam" id="PF18166">
    <property type="entry name" value="pP_pnuc_2"/>
    <property type="match status" value="1"/>
</dbReference>
<accession>A0A939M556</accession>
<evidence type="ECO:0000259" key="1">
    <source>
        <dbReference type="Pfam" id="PF18166"/>
    </source>
</evidence>
<reference evidence="2" key="1">
    <citation type="submission" date="2021-03" db="EMBL/GenBank/DDBJ databases">
        <title>Whole Genome Sequence of Bradyrhizobium sp. Strain 144S4.</title>
        <authorList>
            <person name="Bromfield E.S.P."/>
            <person name="Cloutier S."/>
        </authorList>
    </citation>
    <scope>NUCLEOTIDE SEQUENCE [LARGE SCALE GENOMIC DNA]</scope>
    <source>
        <strain evidence="2">144S4</strain>
    </source>
</reference>
<protein>
    <recommendedName>
        <fullName evidence="1">Predicted pPIWI-associating nuclease group 2 domain-containing protein</fullName>
    </recommendedName>
</protein>
<sequence length="62" mass="6919">MQWGSNSDMRRGDGAEADLSFPFHCDIRVSLDDPLNMAFSETEYGVDVSSWRDGMAPDDNGF</sequence>
<proteinExistence type="predicted"/>
<dbReference type="InterPro" id="IPR041584">
    <property type="entry name" value="Put_pPIWI_pnuc_2"/>
</dbReference>
<gene>
    <name evidence="2" type="ORF">J4G43_11350</name>
</gene>
<organism evidence="2">
    <name type="scientific">Bradyrhizobium barranii subsp. barranii</name>
    <dbReference type="NCBI Taxonomy" id="2823807"/>
    <lineage>
        <taxon>Bacteria</taxon>
        <taxon>Pseudomonadati</taxon>
        <taxon>Pseudomonadota</taxon>
        <taxon>Alphaproteobacteria</taxon>
        <taxon>Hyphomicrobiales</taxon>
        <taxon>Nitrobacteraceae</taxon>
        <taxon>Bradyrhizobium</taxon>
        <taxon>Bradyrhizobium barranii</taxon>
    </lineage>
</organism>
<feature type="domain" description="Predicted pPIWI-associating nuclease group 2" evidence="1">
    <location>
        <begin position="1"/>
        <end position="51"/>
    </location>
</feature>
<dbReference type="AlphaFoldDB" id="A0A939M556"/>
<dbReference type="EMBL" id="JAGEMI010000001">
    <property type="protein sequence ID" value="MBO1861510.1"/>
    <property type="molecule type" value="Genomic_DNA"/>
</dbReference>